<sequence>MNKPQKATLVASKLWASVVMKNQEPVSSKPQTFPHYRTHRPHAKGHFGRPGDGARRRRAHRLHRITFKPPLPEVVLAHRYKKPHTPHNIVYFKLPAPSDPLALEFSGGGCGVGLGLGWGYGTAFGSQYRYRNSRVTFEGTDFSRTSDNDCKESDDGGASDYRQDGVARATMMGGLTLQTMAVLRVGIACVRQ</sequence>
<protein>
    <submittedName>
        <fullName evidence="2">Uncharacterized protein</fullName>
    </submittedName>
</protein>
<gene>
    <name evidence="2" type="ORF">RJ640_015738</name>
</gene>
<feature type="compositionally biased region" description="Basic residues" evidence="1">
    <location>
        <begin position="36"/>
        <end position="47"/>
    </location>
</feature>
<evidence type="ECO:0000313" key="3">
    <source>
        <dbReference type="Proteomes" id="UP001187471"/>
    </source>
</evidence>
<comment type="caution">
    <text evidence="2">The sequence shown here is derived from an EMBL/GenBank/DDBJ whole genome shotgun (WGS) entry which is preliminary data.</text>
</comment>
<feature type="region of interest" description="Disordered" evidence="1">
    <location>
        <begin position="141"/>
        <end position="161"/>
    </location>
</feature>
<dbReference type="Proteomes" id="UP001187471">
    <property type="component" value="Unassembled WGS sequence"/>
</dbReference>
<keyword evidence="3" id="KW-1185">Reference proteome</keyword>
<dbReference type="AlphaFoldDB" id="A0AA88RNM4"/>
<accession>A0AA88RNM4</accession>
<evidence type="ECO:0000313" key="2">
    <source>
        <dbReference type="EMBL" id="KAK2993259.1"/>
    </source>
</evidence>
<reference evidence="2" key="1">
    <citation type="submission" date="2022-12" db="EMBL/GenBank/DDBJ databases">
        <title>Draft genome assemblies for two species of Escallonia (Escalloniales).</title>
        <authorList>
            <person name="Chanderbali A."/>
            <person name="Dervinis C."/>
            <person name="Anghel I."/>
            <person name="Soltis D."/>
            <person name="Soltis P."/>
            <person name="Zapata F."/>
        </authorList>
    </citation>
    <scope>NUCLEOTIDE SEQUENCE</scope>
    <source>
        <strain evidence="2">UCBG92.1500</strain>
        <tissue evidence="2">Leaf</tissue>
    </source>
</reference>
<feature type="compositionally biased region" description="Basic and acidic residues" evidence="1">
    <location>
        <begin position="144"/>
        <end position="154"/>
    </location>
</feature>
<organism evidence="2 3">
    <name type="scientific">Escallonia rubra</name>
    <dbReference type="NCBI Taxonomy" id="112253"/>
    <lineage>
        <taxon>Eukaryota</taxon>
        <taxon>Viridiplantae</taxon>
        <taxon>Streptophyta</taxon>
        <taxon>Embryophyta</taxon>
        <taxon>Tracheophyta</taxon>
        <taxon>Spermatophyta</taxon>
        <taxon>Magnoliopsida</taxon>
        <taxon>eudicotyledons</taxon>
        <taxon>Gunneridae</taxon>
        <taxon>Pentapetalae</taxon>
        <taxon>asterids</taxon>
        <taxon>campanulids</taxon>
        <taxon>Escalloniales</taxon>
        <taxon>Escalloniaceae</taxon>
        <taxon>Escallonia</taxon>
    </lineage>
</organism>
<name>A0AA88RNM4_9ASTE</name>
<proteinExistence type="predicted"/>
<evidence type="ECO:0000256" key="1">
    <source>
        <dbReference type="SAM" id="MobiDB-lite"/>
    </source>
</evidence>
<feature type="region of interest" description="Disordered" evidence="1">
    <location>
        <begin position="26"/>
        <end position="54"/>
    </location>
</feature>
<feature type="non-terminal residue" evidence="2">
    <location>
        <position position="192"/>
    </location>
</feature>
<dbReference type="EMBL" id="JAVXUO010000335">
    <property type="protein sequence ID" value="KAK2993259.1"/>
    <property type="molecule type" value="Genomic_DNA"/>
</dbReference>